<keyword evidence="4" id="KW-1185">Reference proteome</keyword>
<feature type="compositionally biased region" description="Basic and acidic residues" evidence="1">
    <location>
        <begin position="87"/>
        <end position="97"/>
    </location>
</feature>
<dbReference type="AlphaFoldDB" id="A0A544TLD2"/>
<dbReference type="RefSeq" id="WP_142605189.1">
    <property type="nucleotide sequence ID" value="NZ_VDGG01000003.1"/>
</dbReference>
<feature type="region of interest" description="Disordered" evidence="1">
    <location>
        <begin position="35"/>
        <end position="136"/>
    </location>
</feature>
<feature type="compositionally biased region" description="Polar residues" evidence="1">
    <location>
        <begin position="118"/>
        <end position="136"/>
    </location>
</feature>
<feature type="chain" id="PRO_5038686052" evidence="2">
    <location>
        <begin position="21"/>
        <end position="136"/>
    </location>
</feature>
<dbReference type="EMBL" id="VDGG01000003">
    <property type="protein sequence ID" value="TQR18249.1"/>
    <property type="molecule type" value="Genomic_DNA"/>
</dbReference>
<gene>
    <name evidence="3" type="ORF">FG383_02075</name>
</gene>
<feature type="signal peptide" evidence="2">
    <location>
        <begin position="1"/>
        <end position="20"/>
    </location>
</feature>
<keyword evidence="2" id="KW-0732">Signal</keyword>
<evidence type="ECO:0000313" key="4">
    <source>
        <dbReference type="Proteomes" id="UP000318937"/>
    </source>
</evidence>
<evidence type="ECO:0000256" key="1">
    <source>
        <dbReference type="SAM" id="MobiDB-lite"/>
    </source>
</evidence>
<proteinExistence type="predicted"/>
<comment type="caution">
    <text evidence="3">The sequence shown here is derived from an EMBL/GenBank/DDBJ whole genome shotgun (WGS) entry which is preliminary data.</text>
</comment>
<evidence type="ECO:0000313" key="3">
    <source>
        <dbReference type="EMBL" id="TQR18249.1"/>
    </source>
</evidence>
<organism evidence="3 4">
    <name type="scientific">Psychrobacillus soli</name>
    <dbReference type="NCBI Taxonomy" id="1543965"/>
    <lineage>
        <taxon>Bacteria</taxon>
        <taxon>Bacillati</taxon>
        <taxon>Bacillota</taxon>
        <taxon>Bacilli</taxon>
        <taxon>Bacillales</taxon>
        <taxon>Bacillaceae</taxon>
        <taxon>Psychrobacillus</taxon>
    </lineage>
</organism>
<evidence type="ECO:0000256" key="2">
    <source>
        <dbReference type="SAM" id="SignalP"/>
    </source>
</evidence>
<protein>
    <submittedName>
        <fullName evidence="3">Uncharacterized protein</fullName>
    </submittedName>
</protein>
<accession>A0A544TLD2</accession>
<feature type="compositionally biased region" description="Basic and acidic residues" evidence="1">
    <location>
        <begin position="63"/>
        <end position="74"/>
    </location>
</feature>
<dbReference type="OrthoDB" id="2390014at2"/>
<name>A0A544TLD2_9BACI</name>
<dbReference type="Proteomes" id="UP000318937">
    <property type="component" value="Unassembled WGS sequence"/>
</dbReference>
<reference evidence="3 4" key="1">
    <citation type="submission" date="2019-05" db="EMBL/GenBank/DDBJ databases">
        <title>Psychrobacillus vulpis sp. nov., a new species isolated from feces of a red fox that inhabits in The Tablas de Daimiel Natural Park, Albacete, Spain.</title>
        <authorList>
            <person name="Rodriguez M."/>
            <person name="Reina J.C."/>
            <person name="Bejar V."/>
            <person name="Llamas I."/>
        </authorList>
    </citation>
    <scope>NUCLEOTIDE SEQUENCE [LARGE SCALE GENOMIC DNA]</scope>
    <source>
        <strain evidence="3 4">NHI-2</strain>
    </source>
</reference>
<sequence>MSKKTRCALLIGGIAALSYAYFTKLENREQAMTTLKNTKTKMNSYADTKKHKPTQMTKAGFSDPKDPDDNRMVEEGAMTSVQYYNEKVQEPDSKSEAKNAFPKSQQKKLPKSEESLPDANNESPAKQQNTNHNAQN</sequence>